<organism evidence="2">
    <name type="scientific">Tree fern varicosa-like virus</name>
    <dbReference type="NCBI Taxonomy" id="2933191"/>
    <lineage>
        <taxon>Viruses</taxon>
        <taxon>Riboviria</taxon>
        <taxon>Orthornavirae</taxon>
        <taxon>Negarnaviricota</taxon>
        <taxon>Haploviricotina</taxon>
        <taxon>Monjiviricetes</taxon>
        <taxon>Mononegavirales</taxon>
        <taxon>Rhabdoviridae</taxon>
        <taxon>Betarhabdovirinae</taxon>
        <taxon>Varicosavirus</taxon>
        <taxon>Varicosavirus thrysopteris</taxon>
    </lineage>
</organism>
<sequence length="183" mass="20035">MDSHSSQIRELSMRLSSLLIAPQMSVIRDLQTRLSGSSSSVVGCDLIGPLLDNAADKHISCSVCPTVEERTTLGFEASDVSLILGFIFPLPRANSMAIPGDVCNGCLRYALMSENPFTVLESLSQSQQEIRTFTQDTESIKTLGSAIYHNQGKMRPVRMKRVKGQARRRKRAKSPTGKTSSDS</sequence>
<accession>A0A9C7GX36</accession>
<evidence type="ECO:0000256" key="1">
    <source>
        <dbReference type="SAM" id="MobiDB-lite"/>
    </source>
</evidence>
<feature type="compositionally biased region" description="Basic residues" evidence="1">
    <location>
        <begin position="158"/>
        <end position="173"/>
    </location>
</feature>
<name>A0A9C7GX36_9RHAB</name>
<dbReference type="EMBL" id="OX380483">
    <property type="protein sequence ID" value="CAI5383999.1"/>
    <property type="molecule type" value="Genomic_RNA"/>
</dbReference>
<gene>
    <name evidence="2" type="primary">hypothetical protein 4</name>
</gene>
<proteinExistence type="predicted"/>
<feature type="region of interest" description="Disordered" evidence="1">
    <location>
        <begin position="158"/>
        <end position="183"/>
    </location>
</feature>
<protein>
    <submittedName>
        <fullName evidence="2">Uncharacterized protein</fullName>
    </submittedName>
</protein>
<reference evidence="2" key="1">
    <citation type="submission" date="2022-11" db="EMBL/GenBank/DDBJ databases">
        <authorList>
            <person name="Mifsud CO J."/>
            <person name="Holmes C E."/>
            <person name="Gallagher V R."/>
            <person name="Geoghegan L J."/>
        </authorList>
    </citation>
    <scope>NUCLEOTIDE SEQUENCE</scope>
</reference>
<evidence type="ECO:0000313" key="2">
    <source>
        <dbReference type="EMBL" id="CAI5383999.1"/>
    </source>
</evidence>